<evidence type="ECO:0000313" key="7">
    <source>
        <dbReference type="EMBL" id="QFF90552.1"/>
    </source>
</evidence>
<dbReference type="PANTHER" id="PTHR30250:SF11">
    <property type="entry name" value="O-ANTIGEN TRANSPORTER-RELATED"/>
    <property type="match status" value="1"/>
</dbReference>
<keyword evidence="2" id="KW-1003">Cell membrane</keyword>
<protein>
    <submittedName>
        <fullName evidence="7">Polysaccharide biosynthesis protein</fullName>
    </submittedName>
</protein>
<name>A0A5P5X5R5_VIBPH</name>
<dbReference type="InterPro" id="IPR002797">
    <property type="entry name" value="Polysacc_synth"/>
</dbReference>
<keyword evidence="5 6" id="KW-0472">Membrane</keyword>
<dbReference type="InterPro" id="IPR050833">
    <property type="entry name" value="Poly_Biosynth_Transport"/>
</dbReference>
<evidence type="ECO:0000256" key="1">
    <source>
        <dbReference type="ARBA" id="ARBA00004651"/>
    </source>
</evidence>
<feature type="transmembrane region" description="Helical" evidence="6">
    <location>
        <begin position="385"/>
        <end position="404"/>
    </location>
</feature>
<dbReference type="PANTHER" id="PTHR30250">
    <property type="entry name" value="PST FAMILY PREDICTED COLANIC ACID TRANSPORTER"/>
    <property type="match status" value="1"/>
</dbReference>
<evidence type="ECO:0000256" key="3">
    <source>
        <dbReference type="ARBA" id="ARBA00022692"/>
    </source>
</evidence>
<dbReference type="EMBL" id="MK473651">
    <property type="protein sequence ID" value="QFF90552.1"/>
    <property type="molecule type" value="Genomic_DNA"/>
</dbReference>
<evidence type="ECO:0000256" key="4">
    <source>
        <dbReference type="ARBA" id="ARBA00022989"/>
    </source>
</evidence>
<feature type="transmembrane region" description="Helical" evidence="6">
    <location>
        <begin position="362"/>
        <end position="379"/>
    </location>
</feature>
<keyword evidence="3 6" id="KW-0812">Transmembrane</keyword>
<feature type="transmembrane region" description="Helical" evidence="6">
    <location>
        <begin position="144"/>
        <end position="164"/>
    </location>
</feature>
<dbReference type="AlphaFoldDB" id="A0A5P5X5R5"/>
<feature type="transmembrane region" description="Helical" evidence="6">
    <location>
        <begin position="35"/>
        <end position="60"/>
    </location>
</feature>
<sequence length="415" mass="46811">MYSRFFTTFALRVCSIGLVFISSVILARVSKPDDFGVYSLILSWAGVISLLWDWGCNTYFFKSISKFNILGFSSAKTRVIARLIIIKAKILTTTIPFLIPVIVFLDLPVLSIFVIALLTTIQLSIFCFNRAVNRQKSALIQYEILPNTIRIVMLTILFFAFGSIDLSHILVIQTCALSIPILFCGLNCRYSSIFLPLKKILFHRSTMKYIKNLVPIATVNVLLYFHSQLDILLLGFFDADSADIAGYAISQRVSMIVGIVASVATLVIPYKLNTTLTRSTSLEAINYTLKTTVVISLLVVAQTSFIIYFSHDILMLWGENYTNYDDLLKILVLGQSFVVSCCIVGHLFFLSGKQKYNSWIEFSGFFLNVALGGVLYFRYGIYGCAYATLITFSLMSLLRVFLLIRYRGYFKNEAV</sequence>
<dbReference type="Pfam" id="PF01943">
    <property type="entry name" value="Polysacc_synt"/>
    <property type="match status" value="1"/>
</dbReference>
<evidence type="ECO:0000256" key="5">
    <source>
        <dbReference type="ARBA" id="ARBA00023136"/>
    </source>
</evidence>
<comment type="subcellular location">
    <subcellularLocation>
        <location evidence="1">Cell membrane</location>
        <topology evidence="1">Multi-pass membrane protein</topology>
    </subcellularLocation>
</comment>
<feature type="transmembrane region" description="Helical" evidence="6">
    <location>
        <begin position="209"/>
        <end position="229"/>
    </location>
</feature>
<dbReference type="GO" id="GO:0005886">
    <property type="term" value="C:plasma membrane"/>
    <property type="evidence" value="ECO:0007669"/>
    <property type="project" value="UniProtKB-SubCell"/>
</dbReference>
<proteinExistence type="predicted"/>
<evidence type="ECO:0000256" key="2">
    <source>
        <dbReference type="ARBA" id="ARBA00022475"/>
    </source>
</evidence>
<feature type="transmembrane region" description="Helical" evidence="6">
    <location>
        <begin position="291"/>
        <end position="310"/>
    </location>
</feature>
<feature type="transmembrane region" description="Helical" evidence="6">
    <location>
        <begin position="80"/>
        <end position="103"/>
    </location>
</feature>
<feature type="transmembrane region" description="Helical" evidence="6">
    <location>
        <begin position="330"/>
        <end position="350"/>
    </location>
</feature>
<feature type="transmembrane region" description="Helical" evidence="6">
    <location>
        <begin position="109"/>
        <end position="132"/>
    </location>
</feature>
<feature type="transmembrane region" description="Helical" evidence="6">
    <location>
        <begin position="170"/>
        <end position="188"/>
    </location>
</feature>
<gene>
    <name evidence="7" type="primary">wzx</name>
</gene>
<accession>A0A5P5X5R5</accession>
<keyword evidence="4 6" id="KW-1133">Transmembrane helix</keyword>
<organism evidence="7">
    <name type="scientific">Vibrio parahaemolyticus</name>
    <dbReference type="NCBI Taxonomy" id="670"/>
    <lineage>
        <taxon>Bacteria</taxon>
        <taxon>Pseudomonadati</taxon>
        <taxon>Pseudomonadota</taxon>
        <taxon>Gammaproteobacteria</taxon>
        <taxon>Vibrionales</taxon>
        <taxon>Vibrionaceae</taxon>
        <taxon>Vibrio</taxon>
    </lineage>
</organism>
<evidence type="ECO:0000256" key="6">
    <source>
        <dbReference type="SAM" id="Phobius"/>
    </source>
</evidence>
<feature type="transmembrane region" description="Helical" evidence="6">
    <location>
        <begin position="249"/>
        <end position="270"/>
    </location>
</feature>
<feature type="transmembrane region" description="Helical" evidence="6">
    <location>
        <begin position="9"/>
        <end position="29"/>
    </location>
</feature>
<reference evidence="7" key="1">
    <citation type="journal article" date="2019" name="Int. J. Food Microbiol.">
        <title>Developing a novel molecular serotyping system based on capsular polysaccharide synthesis gene clusters of Vibrio parahaemolyticus.</title>
        <authorList>
            <person name="Pang Y."/>
            <person name="Guo X."/>
            <person name="Tian X."/>
            <person name="Liu F."/>
            <person name="Wang L."/>
            <person name="Wu J."/>
            <person name="Zhang S."/>
            <person name="Li S."/>
            <person name="Liu B."/>
        </authorList>
    </citation>
    <scope>NUCLEOTIDE SEQUENCE</scope>
    <source>
        <strain evidence="7">G3554</strain>
    </source>
</reference>